<feature type="non-terminal residue" evidence="1">
    <location>
        <position position="42"/>
    </location>
</feature>
<sequence length="42" mass="4713">MSKPELDTLLEIKKNPTLTQRSLAHRLNISLGLTNAILQNLI</sequence>
<dbReference type="AlphaFoldDB" id="X1R978"/>
<proteinExistence type="predicted"/>
<name>X1R978_9ZZZZ</name>
<reference evidence="1" key="1">
    <citation type="journal article" date="2014" name="Front. Microbiol.">
        <title>High frequency of phylogenetically diverse reductive dehalogenase-homologous genes in deep subseafloor sedimentary metagenomes.</title>
        <authorList>
            <person name="Kawai M."/>
            <person name="Futagami T."/>
            <person name="Toyoda A."/>
            <person name="Takaki Y."/>
            <person name="Nishi S."/>
            <person name="Hori S."/>
            <person name="Arai W."/>
            <person name="Tsubouchi T."/>
            <person name="Morono Y."/>
            <person name="Uchiyama I."/>
            <person name="Ito T."/>
            <person name="Fujiyama A."/>
            <person name="Inagaki F."/>
            <person name="Takami H."/>
        </authorList>
    </citation>
    <scope>NUCLEOTIDE SEQUENCE</scope>
    <source>
        <strain evidence="1">Expedition CK06-06</strain>
    </source>
</reference>
<dbReference type="Pfam" id="PF13412">
    <property type="entry name" value="HTH_24"/>
    <property type="match status" value="1"/>
</dbReference>
<organism evidence="1">
    <name type="scientific">marine sediment metagenome</name>
    <dbReference type="NCBI Taxonomy" id="412755"/>
    <lineage>
        <taxon>unclassified sequences</taxon>
        <taxon>metagenomes</taxon>
        <taxon>ecological metagenomes</taxon>
    </lineage>
</organism>
<comment type="caution">
    <text evidence="1">The sequence shown here is derived from an EMBL/GenBank/DDBJ whole genome shotgun (WGS) entry which is preliminary data.</text>
</comment>
<protein>
    <recommendedName>
        <fullName evidence="2">Winged helix-turn-helix transcriptional regulator</fullName>
    </recommendedName>
</protein>
<gene>
    <name evidence="1" type="ORF">S12H4_20657</name>
</gene>
<evidence type="ECO:0000313" key="1">
    <source>
        <dbReference type="EMBL" id="GAI77108.1"/>
    </source>
</evidence>
<accession>X1R978</accession>
<dbReference type="EMBL" id="BARW01010506">
    <property type="protein sequence ID" value="GAI77108.1"/>
    <property type="molecule type" value="Genomic_DNA"/>
</dbReference>
<evidence type="ECO:0008006" key="2">
    <source>
        <dbReference type="Google" id="ProtNLM"/>
    </source>
</evidence>